<feature type="non-terminal residue" evidence="3">
    <location>
        <position position="281"/>
    </location>
</feature>
<evidence type="ECO:0000313" key="3">
    <source>
        <dbReference type="EMBL" id="CAG8632910.1"/>
    </source>
</evidence>
<dbReference type="InterPro" id="IPR025875">
    <property type="entry name" value="Leu-rich_rpt_4"/>
</dbReference>
<dbReference type="Proteomes" id="UP000789572">
    <property type="component" value="Unassembled WGS sequence"/>
</dbReference>
<dbReference type="PANTHER" id="PTHR48051:SF41">
    <property type="entry name" value="LEUCINE-RICH REPEAT-CONTAINING PROTEIN 40"/>
    <property type="match status" value="1"/>
</dbReference>
<dbReference type="Gene3D" id="3.80.10.10">
    <property type="entry name" value="Ribonuclease Inhibitor"/>
    <property type="match status" value="1"/>
</dbReference>
<name>A0A9N9DAN9_9GLOM</name>
<proteinExistence type="predicted"/>
<accession>A0A9N9DAN9</accession>
<dbReference type="OrthoDB" id="2367087at2759"/>
<evidence type="ECO:0000313" key="4">
    <source>
        <dbReference type="Proteomes" id="UP000789572"/>
    </source>
</evidence>
<dbReference type="InterPro" id="IPR001611">
    <property type="entry name" value="Leu-rich_rpt"/>
</dbReference>
<dbReference type="InterPro" id="IPR003591">
    <property type="entry name" value="Leu-rich_rpt_typical-subtyp"/>
</dbReference>
<protein>
    <submittedName>
        <fullName evidence="3">7462_t:CDS:1</fullName>
    </submittedName>
</protein>
<comment type="caution">
    <text evidence="3">The sequence shown here is derived from an EMBL/GenBank/DDBJ whole genome shotgun (WGS) entry which is preliminary data.</text>
</comment>
<sequence length="281" mass="31970">MLETEVPAATLTLMPDRRDIHASTMQVPTLELPTEARNQEDLFKRSCVYAKKNRNNFNMKRLQQKLSDRSRDRLSETRCIVETETQDIDHTHQNLSTLPDLFLHPPLRLSPLIHLTHLNLSHNQLSSIPPQIGYLHSLRSLDLSNNQITELPCQLATKLSAIETIDVCNNPLATSQIDLVYVSSGVPSLSDLVFRYLVNKDYRFINSKNGELPNVVGSLPSVLKERLINEWHPMCAVCDNIHLEPVATMRLLKERFGIDVGRGESGEFAEGEVGEWELRRE</sequence>
<dbReference type="PROSITE" id="PS51450">
    <property type="entry name" value="LRR"/>
    <property type="match status" value="2"/>
</dbReference>
<keyword evidence="2" id="KW-0677">Repeat</keyword>
<evidence type="ECO:0000256" key="2">
    <source>
        <dbReference type="ARBA" id="ARBA00022737"/>
    </source>
</evidence>
<keyword evidence="1" id="KW-0433">Leucine-rich repeat</keyword>
<dbReference type="SMART" id="SM00369">
    <property type="entry name" value="LRR_TYP"/>
    <property type="match status" value="2"/>
</dbReference>
<reference evidence="3" key="1">
    <citation type="submission" date="2021-06" db="EMBL/GenBank/DDBJ databases">
        <authorList>
            <person name="Kallberg Y."/>
            <person name="Tangrot J."/>
            <person name="Rosling A."/>
        </authorList>
    </citation>
    <scope>NUCLEOTIDE SEQUENCE</scope>
    <source>
        <strain evidence="3">IA702</strain>
    </source>
</reference>
<dbReference type="SUPFAM" id="SSF52075">
    <property type="entry name" value="Outer arm dynein light chain 1"/>
    <property type="match status" value="1"/>
</dbReference>
<dbReference type="PANTHER" id="PTHR48051">
    <property type="match status" value="1"/>
</dbReference>
<organism evidence="3 4">
    <name type="scientific">Paraglomus occultum</name>
    <dbReference type="NCBI Taxonomy" id="144539"/>
    <lineage>
        <taxon>Eukaryota</taxon>
        <taxon>Fungi</taxon>
        <taxon>Fungi incertae sedis</taxon>
        <taxon>Mucoromycota</taxon>
        <taxon>Glomeromycotina</taxon>
        <taxon>Glomeromycetes</taxon>
        <taxon>Paraglomerales</taxon>
        <taxon>Paraglomeraceae</taxon>
        <taxon>Paraglomus</taxon>
    </lineage>
</organism>
<dbReference type="InterPro" id="IPR050216">
    <property type="entry name" value="LRR_domain-containing"/>
</dbReference>
<dbReference type="AlphaFoldDB" id="A0A9N9DAN9"/>
<dbReference type="EMBL" id="CAJVPJ010003000">
    <property type="protein sequence ID" value="CAG8632910.1"/>
    <property type="molecule type" value="Genomic_DNA"/>
</dbReference>
<keyword evidence="4" id="KW-1185">Reference proteome</keyword>
<dbReference type="Pfam" id="PF12799">
    <property type="entry name" value="LRR_4"/>
    <property type="match status" value="1"/>
</dbReference>
<gene>
    <name evidence="3" type="ORF">POCULU_LOCUS8992</name>
</gene>
<dbReference type="InterPro" id="IPR032675">
    <property type="entry name" value="LRR_dom_sf"/>
</dbReference>
<dbReference type="PRINTS" id="PR00019">
    <property type="entry name" value="LEURICHRPT"/>
</dbReference>
<dbReference type="GO" id="GO:0005737">
    <property type="term" value="C:cytoplasm"/>
    <property type="evidence" value="ECO:0007669"/>
    <property type="project" value="TreeGrafter"/>
</dbReference>
<evidence type="ECO:0000256" key="1">
    <source>
        <dbReference type="ARBA" id="ARBA00022614"/>
    </source>
</evidence>